<dbReference type="PANTHER" id="PTHR43433:SF5">
    <property type="entry name" value="AB HYDROLASE-1 DOMAIN-CONTAINING PROTEIN"/>
    <property type="match status" value="1"/>
</dbReference>
<proteinExistence type="inferred from homology"/>
<dbReference type="PATRIC" id="fig|1150600.3.peg.1285"/>
<organism evidence="3 4">
    <name type="scientific">Arcticibacter svalbardensis MN12-7</name>
    <dbReference type="NCBI Taxonomy" id="1150600"/>
    <lineage>
        <taxon>Bacteria</taxon>
        <taxon>Pseudomonadati</taxon>
        <taxon>Bacteroidota</taxon>
        <taxon>Sphingobacteriia</taxon>
        <taxon>Sphingobacteriales</taxon>
        <taxon>Sphingobacteriaceae</taxon>
        <taxon>Arcticibacter</taxon>
    </lineage>
</organism>
<dbReference type="AlphaFoldDB" id="R9H2P8"/>
<dbReference type="PRINTS" id="PR00111">
    <property type="entry name" value="ABHYDROLASE"/>
</dbReference>
<sequence length="284" mass="31960">MKFITSKQNDGTEVKLFYHDIGQGKPVVFIHGWPVNSMMWEYQLAELPKYGLRCIAYDRRGFGKSDQPFNGYDYDTLTDDLKALLDELDLNDVTLVGFSMAGGEVVRYCSKYESARVSKIVLVSSVVPYMLLTEDNPDGIPPEMVQQITDGLNQDHPGFLMEFFKQFFGVSLLSHPVSQGILDSSLMLAMQALLKGTIDCVHSFAETDFREEIKHISTPALIIHGDADQTVPIKVTSDETAKLLPNAQYIVYEGEPHGLYYTSKDRLNKDLVQFINRIGSLETL</sequence>
<evidence type="ECO:0000313" key="3">
    <source>
        <dbReference type="EMBL" id="EOR95489.1"/>
    </source>
</evidence>
<dbReference type="SUPFAM" id="SSF53474">
    <property type="entry name" value="alpha/beta-Hydrolases"/>
    <property type="match status" value="1"/>
</dbReference>
<keyword evidence="3" id="KW-0575">Peroxidase</keyword>
<name>R9H2P8_9SPHI</name>
<accession>R9H2P8</accession>
<dbReference type="InterPro" id="IPR000639">
    <property type="entry name" value="Epox_hydrolase-like"/>
</dbReference>
<dbReference type="Pfam" id="PF00561">
    <property type="entry name" value="Abhydrolase_1"/>
    <property type="match status" value="1"/>
</dbReference>
<dbReference type="EC" id="1.11.1.10" evidence="3"/>
<dbReference type="OrthoDB" id="9780932at2"/>
<dbReference type="FunFam" id="3.40.50.1820:FF:000205">
    <property type="entry name" value="Non-haem bromoperoxidase BPO-A2"/>
    <property type="match status" value="1"/>
</dbReference>
<dbReference type="InterPro" id="IPR029058">
    <property type="entry name" value="AB_hydrolase_fold"/>
</dbReference>
<comment type="similarity">
    <text evidence="1">Belongs to the AB hydrolase superfamily. Bacterial non-heme haloperoxidase / perhydrolase family.</text>
</comment>
<evidence type="ECO:0000256" key="1">
    <source>
        <dbReference type="ARBA" id="ARBA00038128"/>
    </source>
</evidence>
<dbReference type="PRINTS" id="PR00412">
    <property type="entry name" value="EPOXHYDRLASE"/>
</dbReference>
<protein>
    <submittedName>
        <fullName evidence="3">Non-heme chloroperoxidase</fullName>
        <ecNumber evidence="3">1.11.1.10</ecNumber>
    </submittedName>
</protein>
<dbReference type="GO" id="GO:0016691">
    <property type="term" value="F:chloride peroxidase activity"/>
    <property type="evidence" value="ECO:0007669"/>
    <property type="project" value="UniProtKB-EC"/>
</dbReference>
<reference evidence="3 4" key="1">
    <citation type="journal article" date="2013" name="Genome Announc.">
        <title>Draft Genome Sequence of Arcticibacter svalbardensis Strain MN12-7T, a Member of the Family Sphingobacteriaceae Isolated from an Arctic Soil Sample.</title>
        <authorList>
            <person name="Shivaji S."/>
            <person name="Ara S."/>
            <person name="Prasad S."/>
            <person name="Manasa B.P."/>
            <person name="Begum Z."/>
            <person name="Singh A."/>
            <person name="Kumar Pinnaka A."/>
        </authorList>
    </citation>
    <scope>NUCLEOTIDE SEQUENCE [LARGE SCALE GENOMIC DNA]</scope>
    <source>
        <strain evidence="3 4">MN12-7</strain>
    </source>
</reference>
<dbReference type="InterPro" id="IPR050471">
    <property type="entry name" value="AB_hydrolase"/>
</dbReference>
<dbReference type="EMBL" id="AQPN01000049">
    <property type="protein sequence ID" value="EOR95489.1"/>
    <property type="molecule type" value="Genomic_DNA"/>
</dbReference>
<dbReference type="PANTHER" id="PTHR43433">
    <property type="entry name" value="HYDROLASE, ALPHA/BETA FOLD FAMILY PROTEIN"/>
    <property type="match status" value="1"/>
</dbReference>
<evidence type="ECO:0000313" key="4">
    <source>
        <dbReference type="Proteomes" id="UP000014174"/>
    </source>
</evidence>
<dbReference type="RefSeq" id="WP_016194549.1">
    <property type="nucleotide sequence ID" value="NZ_AQPN01000049.1"/>
</dbReference>
<comment type="caution">
    <text evidence="3">The sequence shown here is derived from an EMBL/GenBank/DDBJ whole genome shotgun (WGS) entry which is preliminary data.</text>
</comment>
<evidence type="ECO:0000259" key="2">
    <source>
        <dbReference type="Pfam" id="PF00561"/>
    </source>
</evidence>
<keyword evidence="3" id="KW-0560">Oxidoreductase</keyword>
<gene>
    <name evidence="3" type="ORF">ADIARSV_1308</name>
</gene>
<keyword evidence="4" id="KW-1185">Reference proteome</keyword>
<feature type="domain" description="AB hydrolase-1" evidence="2">
    <location>
        <begin position="25"/>
        <end position="262"/>
    </location>
</feature>
<dbReference type="Proteomes" id="UP000014174">
    <property type="component" value="Unassembled WGS sequence"/>
</dbReference>
<dbReference type="InterPro" id="IPR000073">
    <property type="entry name" value="AB_hydrolase_1"/>
</dbReference>
<dbReference type="eggNOG" id="COG2267">
    <property type="taxonomic scope" value="Bacteria"/>
</dbReference>
<dbReference type="Gene3D" id="3.40.50.1820">
    <property type="entry name" value="alpha/beta hydrolase"/>
    <property type="match status" value="1"/>
</dbReference>
<dbReference type="STRING" id="1150600.ADIARSV_1308"/>